<dbReference type="SUPFAM" id="SSF159709">
    <property type="entry name" value="PhnH-like"/>
    <property type="match status" value="1"/>
</dbReference>
<accession>A0A4R3VS23</accession>
<reference evidence="1 2" key="1">
    <citation type="submission" date="2019-03" db="EMBL/GenBank/DDBJ databases">
        <title>Genomic Encyclopedia of Type Strains, Phase IV (KMG-IV): sequencing the most valuable type-strain genomes for metagenomic binning, comparative biology and taxonomic classification.</title>
        <authorList>
            <person name="Goeker M."/>
        </authorList>
    </citation>
    <scope>NUCLEOTIDE SEQUENCE [LARGE SCALE GENOMIC DNA]</scope>
    <source>
        <strain evidence="1 2">DSM 16730</strain>
    </source>
</reference>
<dbReference type="Pfam" id="PF05845">
    <property type="entry name" value="PhnH"/>
    <property type="match status" value="1"/>
</dbReference>
<organism evidence="1 2">
    <name type="scientific">Samsonia erythrinae</name>
    <dbReference type="NCBI Taxonomy" id="160434"/>
    <lineage>
        <taxon>Bacteria</taxon>
        <taxon>Pseudomonadati</taxon>
        <taxon>Pseudomonadota</taxon>
        <taxon>Gammaproteobacteria</taxon>
        <taxon>Enterobacterales</taxon>
        <taxon>Pectobacteriaceae</taxon>
        <taxon>Samsonia</taxon>
    </lineage>
</organism>
<dbReference type="InterPro" id="IPR008772">
    <property type="entry name" value="Phosphonate_metab_PhnH"/>
</dbReference>
<gene>
    <name evidence="1" type="ORF">EDC54_101114</name>
</gene>
<protein>
    <submittedName>
        <fullName evidence="1">Methylphosphonate degradation complex subunit PhnH</fullName>
    </submittedName>
</protein>
<dbReference type="Proteomes" id="UP000295433">
    <property type="component" value="Unassembled WGS sequence"/>
</dbReference>
<dbReference type="OrthoDB" id="9814509at2"/>
<evidence type="ECO:0000313" key="2">
    <source>
        <dbReference type="Proteomes" id="UP000295433"/>
    </source>
</evidence>
<dbReference type="InterPro" id="IPR038058">
    <property type="entry name" value="PhnH-like_sp"/>
</dbReference>
<sequence>MALLNGFSDPVTDAQQSFRAILTAMSEPGHLVTLNTDLCWPGLSPAACAVLLTLSDHDTPLYLAPSFCQTTLQENLRFHTGAVLTQDASHAAYALLDADFSPALLRHFSIGSTESPDQSTTVIMALPDFNGGHSMTLSGPGIKTTRTLSAQLPEALIHYLCHRPTHFPQGLDFIFTCGEQLLAIPRTTQVEVN</sequence>
<dbReference type="PIRSF" id="PIRSF020680">
    <property type="entry name" value="PhnH"/>
    <property type="match status" value="1"/>
</dbReference>
<evidence type="ECO:0000313" key="1">
    <source>
        <dbReference type="EMBL" id="TCV08611.1"/>
    </source>
</evidence>
<proteinExistence type="predicted"/>
<keyword evidence="2" id="KW-1185">Reference proteome</keyword>
<name>A0A4R3VS23_9GAMM</name>
<comment type="caution">
    <text evidence="1">The sequence shown here is derived from an EMBL/GenBank/DDBJ whole genome shotgun (WGS) entry which is preliminary data.</text>
</comment>
<dbReference type="EMBL" id="SMBY01000001">
    <property type="protein sequence ID" value="TCV08611.1"/>
    <property type="molecule type" value="Genomic_DNA"/>
</dbReference>
<dbReference type="AlphaFoldDB" id="A0A4R3VS23"/>
<dbReference type="GO" id="GO:0019634">
    <property type="term" value="P:organic phosphonate metabolic process"/>
    <property type="evidence" value="ECO:0007669"/>
    <property type="project" value="InterPro"/>
</dbReference>
<dbReference type="Gene3D" id="3.40.50.11310">
    <property type="entry name" value="Bacterial phosphonate metabolism protein PhnH"/>
    <property type="match status" value="1"/>
</dbReference>
<dbReference type="RefSeq" id="WP_132452225.1">
    <property type="nucleotide sequence ID" value="NZ_JAWIZJ010000001.1"/>
</dbReference>
<dbReference type="NCBIfam" id="TIGR03292">
    <property type="entry name" value="PhnH_redo"/>
    <property type="match status" value="1"/>
</dbReference>